<dbReference type="EMBL" id="BX284605">
    <property type="protein sequence ID" value="CCD62942.3"/>
    <property type="molecule type" value="Genomic_DNA"/>
</dbReference>
<dbReference type="eggNOG" id="ENOG502THJ5">
    <property type="taxonomic scope" value="Eukaryota"/>
</dbReference>
<evidence type="ECO:0000313" key="3">
    <source>
        <dbReference type="EMBL" id="CCD62942.3"/>
    </source>
</evidence>
<dbReference type="InParanoid" id="P91460"/>
<organism evidence="3 4">
    <name type="scientific">Caenorhabditis elegans</name>
    <dbReference type="NCBI Taxonomy" id="6239"/>
    <lineage>
        <taxon>Eukaryota</taxon>
        <taxon>Metazoa</taxon>
        <taxon>Ecdysozoa</taxon>
        <taxon>Nematoda</taxon>
        <taxon>Chromadorea</taxon>
        <taxon>Rhabditida</taxon>
        <taxon>Rhabditina</taxon>
        <taxon>Rhabditomorpha</taxon>
        <taxon>Rhabditoidea</taxon>
        <taxon>Rhabditidae</taxon>
        <taxon>Peloderinae</taxon>
        <taxon>Caenorhabditis</taxon>
    </lineage>
</organism>
<dbReference type="InterPro" id="IPR016638">
    <property type="entry name" value="UPF0376"/>
</dbReference>
<dbReference type="AGR" id="WB:WBGene00020620"/>
<keyword evidence="4" id="KW-1185">Reference proteome</keyword>
<proteinExistence type="predicted"/>
<evidence type="ECO:0000259" key="2">
    <source>
        <dbReference type="Pfam" id="PF01579"/>
    </source>
</evidence>
<reference evidence="3 4" key="1">
    <citation type="journal article" date="1998" name="Science">
        <title>Genome sequence of the nematode C. elegans: a platform for investigating biology.</title>
        <authorList>
            <consortium name="The C. elegans sequencing consortium"/>
            <person name="Sulson J.E."/>
            <person name="Waterston R."/>
        </authorList>
    </citation>
    <scope>NUCLEOTIDE SEQUENCE [LARGE SCALE GENOMIC DNA]</scope>
    <source>
        <strain evidence="3 4">Bristol N2</strain>
    </source>
</reference>
<name>P91460_CAEEL</name>
<dbReference type="PANTHER" id="PTHR21453:SF28">
    <property type="entry name" value="DUF19 DOMAIN-CONTAINING PROTEIN-RELATED"/>
    <property type="match status" value="1"/>
</dbReference>
<protein>
    <submittedName>
        <fullName evidence="3">T20D4.11-like domain-containing protein</fullName>
    </submittedName>
</protein>
<dbReference type="Pfam" id="PF01579">
    <property type="entry name" value="DUF19"/>
    <property type="match status" value="1"/>
</dbReference>
<dbReference type="WormBase" id="T20D4.15">
    <property type="protein sequence ID" value="CE52114"/>
    <property type="gene ID" value="WBGene00020620"/>
</dbReference>
<dbReference type="UCSC" id="T20D4.15">
    <property type="organism name" value="c. elegans"/>
</dbReference>
<dbReference type="PIR" id="T29939">
    <property type="entry name" value="T29939"/>
</dbReference>
<sequence>MSILQLAVIGTMLLGLVHGSSDAGNGTKCSDGVVGIVCGKTMHDLPLKMNELNMNDINEMREFKKYVDNAINCMTALTCPPYTKDAKKQGIELTGKYRQTLVYFADEFPQCSEKLNARKSKCFDHWDLNKIRATDEEKENQHKRSVTCEKYFGKGDCLKNEITEACGKKEWNKFREVNFT</sequence>
<dbReference type="PeptideAtlas" id="P91460"/>
<dbReference type="PANTHER" id="PTHR21453">
    <property type="entry name" value="DUF19 DOMAIN-CONTAINING PROTEIN-RELATED-RELATED"/>
    <property type="match status" value="1"/>
</dbReference>
<dbReference type="AlphaFoldDB" id="P91460"/>
<feature type="domain" description="T20D4.11-like" evidence="2">
    <location>
        <begin position="31"/>
        <end position="176"/>
    </location>
</feature>
<feature type="signal peptide" evidence="1">
    <location>
        <begin position="1"/>
        <end position="19"/>
    </location>
</feature>
<gene>
    <name evidence="3" type="ORF">CELE_T20D4.15</name>
    <name evidence="3 5" type="ORF">T20D4.15</name>
</gene>
<dbReference type="InterPro" id="IPR002542">
    <property type="entry name" value="T20D4.11-like_dom"/>
</dbReference>
<dbReference type="PIRSF" id="PIRSF015697">
    <property type="entry name" value="UCP015697"/>
    <property type="match status" value="1"/>
</dbReference>
<evidence type="ECO:0000313" key="5">
    <source>
        <dbReference type="WormBase" id="T20D4.15"/>
    </source>
</evidence>
<keyword evidence="1" id="KW-0732">Signal</keyword>
<dbReference type="HOGENOM" id="CLU_078890_1_0_1"/>
<evidence type="ECO:0000313" key="4">
    <source>
        <dbReference type="Proteomes" id="UP000001940"/>
    </source>
</evidence>
<dbReference type="Proteomes" id="UP000001940">
    <property type="component" value="Chromosome V"/>
</dbReference>
<evidence type="ECO:0000256" key="1">
    <source>
        <dbReference type="SAM" id="SignalP"/>
    </source>
</evidence>
<feature type="chain" id="PRO_5013107808" evidence="1">
    <location>
        <begin position="20"/>
        <end position="180"/>
    </location>
</feature>
<dbReference type="PaxDb" id="6239-T20D4.15"/>
<dbReference type="Bgee" id="WBGene00020620">
    <property type="expression patterns" value="Expressed in material anatomical entity and 3 other cell types or tissues"/>
</dbReference>
<accession>P91460</accession>